<evidence type="ECO:0000313" key="5">
    <source>
        <dbReference type="Proteomes" id="UP000321204"/>
    </source>
</evidence>
<dbReference type="PROSITE" id="PS50093">
    <property type="entry name" value="PKD"/>
    <property type="match status" value="1"/>
</dbReference>
<dbReference type="GO" id="GO:0005975">
    <property type="term" value="P:carbohydrate metabolic process"/>
    <property type="evidence" value="ECO:0007669"/>
    <property type="project" value="UniProtKB-ARBA"/>
</dbReference>
<name>A0A5B8ULT1_9BACT</name>
<dbReference type="InterPro" id="IPR056573">
    <property type="entry name" value="Lectin_L-type_dom"/>
</dbReference>
<dbReference type="InterPro" id="IPR035986">
    <property type="entry name" value="PKD_dom_sf"/>
</dbReference>
<dbReference type="SMART" id="SM00089">
    <property type="entry name" value="PKD"/>
    <property type="match status" value="2"/>
</dbReference>
<dbReference type="InterPro" id="IPR003410">
    <property type="entry name" value="HYR_dom"/>
</dbReference>
<dbReference type="KEGG" id="fgg:FSB75_17060"/>
<dbReference type="Gene3D" id="2.60.40.10">
    <property type="entry name" value="Immunoglobulins"/>
    <property type="match status" value="2"/>
</dbReference>
<dbReference type="InterPro" id="IPR013783">
    <property type="entry name" value="Ig-like_fold"/>
</dbReference>
<dbReference type="PANTHER" id="PTHR24273:SF32">
    <property type="entry name" value="HYALIN"/>
    <property type="match status" value="1"/>
</dbReference>
<accession>A0A5B8ULT1</accession>
<dbReference type="Gene3D" id="2.60.40.740">
    <property type="match status" value="1"/>
</dbReference>
<dbReference type="AlphaFoldDB" id="A0A5B8ULT1"/>
<dbReference type="Proteomes" id="UP000321204">
    <property type="component" value="Chromosome"/>
</dbReference>
<gene>
    <name evidence="4" type="ORF">FSB75_17060</name>
</gene>
<evidence type="ECO:0000256" key="1">
    <source>
        <dbReference type="ARBA" id="ARBA00022737"/>
    </source>
</evidence>
<dbReference type="SUPFAM" id="SSF49299">
    <property type="entry name" value="PKD domain"/>
    <property type="match status" value="1"/>
</dbReference>
<dbReference type="InterPro" id="IPR026444">
    <property type="entry name" value="Secre_tail"/>
</dbReference>
<dbReference type="Pfam" id="PF13573">
    <property type="entry name" value="SprB"/>
    <property type="match status" value="1"/>
</dbReference>
<evidence type="ECO:0000259" key="3">
    <source>
        <dbReference type="PROSITE" id="PS50825"/>
    </source>
</evidence>
<dbReference type="CDD" id="cd01951">
    <property type="entry name" value="lectin_L-type"/>
    <property type="match status" value="1"/>
</dbReference>
<dbReference type="RefSeq" id="WP_146789969.1">
    <property type="nucleotide sequence ID" value="NZ_BAABIO010000003.1"/>
</dbReference>
<dbReference type="InterPro" id="IPR025667">
    <property type="entry name" value="SprB_repeat"/>
</dbReference>
<proteinExistence type="predicted"/>
<evidence type="ECO:0000313" key="4">
    <source>
        <dbReference type="EMBL" id="QEC57538.1"/>
    </source>
</evidence>
<dbReference type="Pfam" id="PF00801">
    <property type="entry name" value="PKD"/>
    <property type="match status" value="1"/>
</dbReference>
<dbReference type="InterPro" id="IPR022409">
    <property type="entry name" value="PKD/Chitinase_dom"/>
</dbReference>
<dbReference type="GO" id="GO:0004553">
    <property type="term" value="F:hydrolase activity, hydrolyzing O-glycosyl compounds"/>
    <property type="evidence" value="ECO:0007669"/>
    <property type="project" value="UniProtKB-ARBA"/>
</dbReference>
<dbReference type="Pfam" id="PF02494">
    <property type="entry name" value="HYR"/>
    <property type="match status" value="1"/>
</dbReference>
<dbReference type="PROSITE" id="PS50825">
    <property type="entry name" value="HYR"/>
    <property type="match status" value="1"/>
</dbReference>
<dbReference type="PANTHER" id="PTHR24273">
    <property type="entry name" value="FI04643P-RELATED"/>
    <property type="match status" value="1"/>
</dbReference>
<dbReference type="SUPFAM" id="SSF49899">
    <property type="entry name" value="Concanavalin A-like lectins/glucanases"/>
    <property type="match status" value="1"/>
</dbReference>
<reference evidence="4 5" key="1">
    <citation type="journal article" date="2015" name="Int. J. Syst. Evol. Microbiol.">
        <title>Flavisolibacter ginsenosidimutans sp. nov., with ginsenoside-converting activity isolated from soil used for cultivating ginseng.</title>
        <authorList>
            <person name="Zhao Y."/>
            <person name="Liu Q."/>
            <person name="Kang M.S."/>
            <person name="Jin F."/>
            <person name="Yu H."/>
            <person name="Im W.T."/>
        </authorList>
    </citation>
    <scope>NUCLEOTIDE SEQUENCE [LARGE SCALE GENOMIC DNA]</scope>
    <source>
        <strain evidence="4 5">Gsoil 636</strain>
    </source>
</reference>
<sequence>MRKLTLLFLFFIASLYYAKGQYNVNGNAISLGGDCFRLTPSAPSQSGSVWFQNKITLASDLTIHATINLGTRPDPFGADGIAFVLQPVCSGIGGLGGGIGYFGITPSLDVEFDTWQNTDRGDPLQNHVGLMKNGNVNHNGGTATPIQVFQNYKTVGELENGANHDLLIQWTASTHNLKVTLDGVLQVDYTGDIVTDIFGGNRNVFWGFTAATGAEFNNQSVCILSKSFTEEGSFTVTKPTCPNYNNGAIDLNPAGGIGPFTYAWSNGATTEDISGLTAGTYSVTVTDGNGCQSVYSNIVVANAPDVDPPLIAVFPSNPVTISQLGRKTTYSNVSLNGGPNYIVAAPNAPITLTANYSSSYDGGAGCPGCITQHHVQFPGQFSLCQAAGYGSGGINQSFTAPATPGTYYVTQTATWWYYCGQFGTPPYNNRPEDAIAVVIVPGGTNCRPDITVDATTGQCGTVVNYAAPTAIDNCPGVTVSQTTGLPSGSTFPVGTTTNTFVATDASGNTATCSFTVTVTDNQKPVITTNGDMTVSNDPGVCGASVNVSASATDNCSVGTPTGVRSDAQPLNAVYPVGTTTITWNVTDANGNAAIPVTQTVTVNDTEKPNAKCKNATVTLLNGSASIAPADVNDGSTDNCGIQSVTVSPSTFNCSNIGANKVTLTVTDVHGNVSTCSATVTVVGTIPTCSIASIPSDNTYTGGNPNNIYLGYGPQSTTLQVSAPASGAPYTYAWSPATGLSSNTSSAPVFTPTAEGSYTFTVTVTNKYGCSNTCSITICVLDIRVPGSNGKVYVCHYPQGNTGNVQTISVSVDAVPAHIYIPGHGDHLGRCDQTPCGAAPTLTTRNNPAVTGLQSDAFSLSAAPNPSAGYFNVLVKSGNQNPVEIRVTDVLGRIVFRQTNVMPNTTLRVGEKFGTGGYLIEAIQGANRQTLKVLKSQQ</sequence>
<organism evidence="4 5">
    <name type="scientific">Flavisolibacter ginsenosidimutans</name>
    <dbReference type="NCBI Taxonomy" id="661481"/>
    <lineage>
        <taxon>Bacteria</taxon>
        <taxon>Pseudomonadati</taxon>
        <taxon>Bacteroidota</taxon>
        <taxon>Chitinophagia</taxon>
        <taxon>Chitinophagales</taxon>
        <taxon>Chitinophagaceae</taxon>
        <taxon>Flavisolibacter</taxon>
    </lineage>
</organism>
<keyword evidence="5" id="KW-1185">Reference proteome</keyword>
<dbReference type="InterPro" id="IPR013320">
    <property type="entry name" value="ConA-like_dom_sf"/>
</dbReference>
<dbReference type="InterPro" id="IPR000601">
    <property type="entry name" value="PKD_dom"/>
</dbReference>
<dbReference type="CDD" id="cd00146">
    <property type="entry name" value="PKD"/>
    <property type="match status" value="1"/>
</dbReference>
<dbReference type="EMBL" id="CP042433">
    <property type="protein sequence ID" value="QEC57538.1"/>
    <property type="molecule type" value="Genomic_DNA"/>
</dbReference>
<dbReference type="OrthoDB" id="666266at2"/>
<dbReference type="Pfam" id="PF18483">
    <property type="entry name" value="Lectin_L-type_dom"/>
    <property type="match status" value="1"/>
</dbReference>
<dbReference type="Gene3D" id="2.60.120.200">
    <property type="match status" value="1"/>
</dbReference>
<feature type="domain" description="HYR" evidence="3">
    <location>
        <begin position="436"/>
        <end position="520"/>
    </location>
</feature>
<evidence type="ECO:0000259" key="2">
    <source>
        <dbReference type="PROSITE" id="PS50093"/>
    </source>
</evidence>
<protein>
    <submittedName>
        <fullName evidence="4">HYR domain-containing protein</fullName>
    </submittedName>
</protein>
<feature type="domain" description="PKD" evidence="2">
    <location>
        <begin position="717"/>
        <end position="779"/>
    </location>
</feature>
<dbReference type="NCBIfam" id="TIGR04183">
    <property type="entry name" value="Por_Secre_tail"/>
    <property type="match status" value="1"/>
</dbReference>
<keyword evidence="1" id="KW-0677">Repeat</keyword>